<name>A0A835D8P4_TETSI</name>
<dbReference type="Proteomes" id="UP000655225">
    <property type="component" value="Unassembled WGS sequence"/>
</dbReference>
<feature type="compositionally biased region" description="Polar residues" evidence="2">
    <location>
        <begin position="299"/>
        <end position="310"/>
    </location>
</feature>
<feature type="compositionally biased region" description="Basic and acidic residues" evidence="2">
    <location>
        <begin position="527"/>
        <end position="540"/>
    </location>
</feature>
<feature type="coiled-coil region" evidence="1">
    <location>
        <begin position="219"/>
        <end position="249"/>
    </location>
</feature>
<feature type="compositionally biased region" description="Polar residues" evidence="2">
    <location>
        <begin position="503"/>
        <end position="525"/>
    </location>
</feature>
<evidence type="ECO:0000313" key="4">
    <source>
        <dbReference type="Proteomes" id="UP000655225"/>
    </source>
</evidence>
<feature type="region of interest" description="Disordered" evidence="2">
    <location>
        <begin position="291"/>
        <end position="388"/>
    </location>
</feature>
<dbReference type="OrthoDB" id="1894577at2759"/>
<dbReference type="OMA" id="EIQHMAR"/>
<protein>
    <submittedName>
        <fullName evidence="3">Uncharacterized protein</fullName>
    </submittedName>
</protein>
<evidence type="ECO:0000256" key="1">
    <source>
        <dbReference type="SAM" id="Coils"/>
    </source>
</evidence>
<proteinExistence type="predicted"/>
<dbReference type="PANTHER" id="PTHR34962:SF3">
    <property type="entry name" value="ABC SUBFAMILY C PROTEIN"/>
    <property type="match status" value="1"/>
</dbReference>
<feature type="compositionally biased region" description="Basic and acidic residues" evidence="2">
    <location>
        <begin position="481"/>
        <end position="502"/>
    </location>
</feature>
<comment type="caution">
    <text evidence="3">The sequence shown here is derived from an EMBL/GenBank/DDBJ whole genome shotgun (WGS) entry which is preliminary data.</text>
</comment>
<feature type="region of interest" description="Disordered" evidence="2">
    <location>
        <begin position="55"/>
        <end position="74"/>
    </location>
</feature>
<dbReference type="PANTHER" id="PTHR34962">
    <property type="entry name" value="EMBRYO DEFECTIVE 1703-RELATED"/>
    <property type="match status" value="1"/>
</dbReference>
<dbReference type="AlphaFoldDB" id="A0A835D8P4"/>
<dbReference type="EMBL" id="JABCRI010000014">
    <property type="protein sequence ID" value="KAF8394573.1"/>
    <property type="molecule type" value="Genomic_DNA"/>
</dbReference>
<keyword evidence="1" id="KW-0175">Coiled coil</keyword>
<reference evidence="3 4" key="1">
    <citation type="submission" date="2020-04" db="EMBL/GenBank/DDBJ databases">
        <title>Plant Genome Project.</title>
        <authorList>
            <person name="Zhang R.-G."/>
        </authorList>
    </citation>
    <scope>NUCLEOTIDE SEQUENCE [LARGE SCALE GENOMIC DNA]</scope>
    <source>
        <strain evidence="3">YNK0</strain>
        <tissue evidence="3">Leaf</tissue>
    </source>
</reference>
<evidence type="ECO:0000256" key="2">
    <source>
        <dbReference type="SAM" id="MobiDB-lite"/>
    </source>
</evidence>
<accession>A0A835D8P4</accession>
<gene>
    <name evidence="3" type="ORF">HHK36_020786</name>
</gene>
<sequence length="669" mass="73834">MAWAQYALSSFPPSSSNNSIIITRRTLASVSPSSPSKFTKRKNYLRPKLLKTLTKPNPIPNLPRETLENPSSRSETLVITQNQELEIAFDRSIGEISGDIVGEEESYEQKELESRDECVSDSTGAGVSDAVGVVSSRSVLELALYMLGLFIFQTICAAWVFGSVLDKKSGNEEGEVELEVIGSEIVNERKNGDSLLDRSGEAFGEFFASKPGVVVLGDNSQYEEQIIEIRAMAREARESEAKKARANDLVPSSNDVGVSNDEVAAETVNSSAKTGIQNEVHGRLTRLQKKLRSLREKSPMSSVSFLSNLDETNDKKDSESSDANGKAGTLTFKKKHKFSGSPTNPGNNPKGFQSLKDDSISKDNSRKTGRKSSLRSRTSPKKDLDLSVQEQELDLLPNGDAQESNSITEEGESYLLNDEQLGTSLTKVQKNEEAGRKSLSKELNSFQACDRKSGKEVVSSKRGMAMGVKDTEPKGGGIQESSHERPLNNSVEPRKSFRKENLDSSTTSYKQAALSMNGSSRQLLQTREVEKKPIVNKDGDKRSDMKSDLWWLNLPYALAILLRRGPGREGPRGLYTLKINSSARDESYLSYTVAFEDRSDATNFCYLLESFFNDLNDFSADVIPLSIKELDKAVKSSTMKVIVVRKGQLRLYAGQPLVDVEMALRSFVQ</sequence>
<feature type="compositionally biased region" description="Polar residues" evidence="2">
    <location>
        <begin position="340"/>
        <end position="351"/>
    </location>
</feature>
<feature type="compositionally biased region" description="Basic and acidic residues" evidence="2">
    <location>
        <begin position="355"/>
        <end position="366"/>
    </location>
</feature>
<feature type="region of interest" description="Disordered" evidence="2">
    <location>
        <begin position="452"/>
        <end position="540"/>
    </location>
</feature>
<organism evidence="3 4">
    <name type="scientific">Tetracentron sinense</name>
    <name type="common">Spur-leaf</name>
    <dbReference type="NCBI Taxonomy" id="13715"/>
    <lineage>
        <taxon>Eukaryota</taxon>
        <taxon>Viridiplantae</taxon>
        <taxon>Streptophyta</taxon>
        <taxon>Embryophyta</taxon>
        <taxon>Tracheophyta</taxon>
        <taxon>Spermatophyta</taxon>
        <taxon>Magnoliopsida</taxon>
        <taxon>Trochodendrales</taxon>
        <taxon>Trochodendraceae</taxon>
        <taxon>Tetracentron</taxon>
    </lineage>
</organism>
<keyword evidence="4" id="KW-1185">Reference proteome</keyword>
<evidence type="ECO:0000313" key="3">
    <source>
        <dbReference type="EMBL" id="KAF8394573.1"/>
    </source>
</evidence>